<dbReference type="STRING" id="1054147.F4Q4B9"/>
<evidence type="ECO:0000259" key="7">
    <source>
        <dbReference type="SMART" id="SM00739"/>
    </source>
</evidence>
<dbReference type="GeneID" id="14869647"/>
<dbReference type="KEGG" id="dfa:DFA_07962"/>
<dbReference type="OrthoDB" id="359154at2759"/>
<dbReference type="SUPFAM" id="SSF50104">
    <property type="entry name" value="Translation proteins SH3-like domain"/>
    <property type="match status" value="1"/>
</dbReference>
<dbReference type="GO" id="GO:0005840">
    <property type="term" value="C:ribosome"/>
    <property type="evidence" value="ECO:0007669"/>
    <property type="project" value="UniProtKB-KW"/>
</dbReference>
<dbReference type="Gene3D" id="2.30.30.30">
    <property type="match status" value="1"/>
</dbReference>
<keyword evidence="4 6" id="KW-0689">Ribosomal protein</keyword>
<dbReference type="HAMAP" id="MF_01326_B">
    <property type="entry name" value="Ribosomal_uL24_B"/>
    <property type="match status" value="1"/>
</dbReference>
<proteinExistence type="inferred from homology"/>
<dbReference type="Proteomes" id="UP000007797">
    <property type="component" value="Unassembled WGS sequence"/>
</dbReference>
<sequence length="163" mass="18240">MSLFGGRTFKDGLYLISKWKFVKGDKIEILSGRDKGKQGIIKSVNRKHNNVLVEGLKLIKKLARSTKQSKGGAYTKEAPIHYSNLAHVDPKYQCATKVHFQLIDGVRERIAKASNSIIPKPKLDLSKKWRKENIDGTLDTAPAIVKQKTFTGVIDSIDPRPTL</sequence>
<evidence type="ECO:0000256" key="6">
    <source>
        <dbReference type="RuleBase" id="RU003477"/>
    </source>
</evidence>
<dbReference type="PROSITE" id="PS01108">
    <property type="entry name" value="RIBOSOMAL_L24"/>
    <property type="match status" value="1"/>
</dbReference>
<evidence type="ECO:0000256" key="5">
    <source>
        <dbReference type="ARBA" id="ARBA00023274"/>
    </source>
</evidence>
<dbReference type="InterPro" id="IPR041988">
    <property type="entry name" value="Ribosomal_uL24_KOW"/>
</dbReference>
<evidence type="ECO:0000256" key="3">
    <source>
        <dbReference type="ARBA" id="ARBA00022884"/>
    </source>
</evidence>
<dbReference type="GO" id="GO:0003735">
    <property type="term" value="F:structural constituent of ribosome"/>
    <property type="evidence" value="ECO:0007669"/>
    <property type="project" value="InterPro"/>
</dbReference>
<keyword evidence="9" id="KW-1185">Reference proteome</keyword>
<dbReference type="GO" id="GO:1990904">
    <property type="term" value="C:ribonucleoprotein complex"/>
    <property type="evidence" value="ECO:0007669"/>
    <property type="project" value="UniProtKB-KW"/>
</dbReference>
<evidence type="ECO:0000313" key="9">
    <source>
        <dbReference type="Proteomes" id="UP000007797"/>
    </source>
</evidence>
<gene>
    <name evidence="8" type="ORF">DFA_07962</name>
</gene>
<evidence type="ECO:0000256" key="1">
    <source>
        <dbReference type="ARBA" id="ARBA00010618"/>
    </source>
</evidence>
<evidence type="ECO:0000313" key="8">
    <source>
        <dbReference type="EMBL" id="EGG16981.1"/>
    </source>
</evidence>
<dbReference type="Pfam" id="PF17136">
    <property type="entry name" value="ribosomal_L24"/>
    <property type="match status" value="1"/>
</dbReference>
<dbReference type="SMART" id="SM00739">
    <property type="entry name" value="KOW"/>
    <property type="match status" value="1"/>
</dbReference>
<keyword evidence="2" id="KW-0699">rRNA-binding</keyword>
<keyword evidence="5 6" id="KW-0687">Ribonucleoprotein</keyword>
<dbReference type="Pfam" id="PF00467">
    <property type="entry name" value="KOW"/>
    <property type="match status" value="1"/>
</dbReference>
<comment type="similarity">
    <text evidence="1 6">Belongs to the universal ribosomal protein uL24 family.</text>
</comment>
<dbReference type="CDD" id="cd06089">
    <property type="entry name" value="KOW_RPL26"/>
    <property type="match status" value="1"/>
</dbReference>
<evidence type="ECO:0000256" key="2">
    <source>
        <dbReference type="ARBA" id="ARBA00022730"/>
    </source>
</evidence>
<feature type="domain" description="KOW" evidence="7">
    <location>
        <begin position="20"/>
        <end position="47"/>
    </location>
</feature>
<name>F4Q4B9_CACFS</name>
<dbReference type="PANTHER" id="PTHR12903">
    <property type="entry name" value="MITOCHONDRIAL RIBOSOMAL PROTEIN L24"/>
    <property type="match status" value="1"/>
</dbReference>
<dbReference type="FunFam" id="2.30.30.30:FF:000042">
    <property type="entry name" value="50S ribosomal protein L24"/>
    <property type="match status" value="1"/>
</dbReference>
<reference evidence="9" key="1">
    <citation type="journal article" date="2011" name="Genome Res.">
        <title>Phylogeny-wide analysis of social amoeba genomes highlights ancient origins for complex intercellular communication.</title>
        <authorList>
            <person name="Heidel A.J."/>
            <person name="Lawal H.M."/>
            <person name="Felder M."/>
            <person name="Schilde C."/>
            <person name="Helps N.R."/>
            <person name="Tunggal B."/>
            <person name="Rivero F."/>
            <person name="John U."/>
            <person name="Schleicher M."/>
            <person name="Eichinger L."/>
            <person name="Platzer M."/>
            <person name="Noegel A.A."/>
            <person name="Schaap P."/>
            <person name="Gloeckner G."/>
        </authorList>
    </citation>
    <scope>NUCLEOTIDE SEQUENCE [LARGE SCALE GENOMIC DNA]</scope>
    <source>
        <strain evidence="9">SH3</strain>
    </source>
</reference>
<dbReference type="AlphaFoldDB" id="F4Q4B9"/>
<organism evidence="8 9">
    <name type="scientific">Cavenderia fasciculata</name>
    <name type="common">Slime mold</name>
    <name type="synonym">Dictyostelium fasciculatum</name>
    <dbReference type="NCBI Taxonomy" id="261658"/>
    <lineage>
        <taxon>Eukaryota</taxon>
        <taxon>Amoebozoa</taxon>
        <taxon>Evosea</taxon>
        <taxon>Eumycetozoa</taxon>
        <taxon>Dictyostelia</taxon>
        <taxon>Acytosteliales</taxon>
        <taxon>Cavenderiaceae</taxon>
        <taxon>Cavenderia</taxon>
    </lineage>
</organism>
<dbReference type="InterPro" id="IPR057264">
    <property type="entry name" value="Ribosomal_uL24_C"/>
</dbReference>
<dbReference type="GO" id="GO:0006412">
    <property type="term" value="P:translation"/>
    <property type="evidence" value="ECO:0007669"/>
    <property type="project" value="InterPro"/>
</dbReference>
<dbReference type="RefSeq" id="XP_004355463.1">
    <property type="nucleotide sequence ID" value="XM_004355410.1"/>
</dbReference>
<dbReference type="InterPro" id="IPR014722">
    <property type="entry name" value="Rib_uL2_dom2"/>
</dbReference>
<keyword evidence="3" id="KW-0694">RNA-binding</keyword>
<dbReference type="GO" id="GO:0019843">
    <property type="term" value="F:rRNA binding"/>
    <property type="evidence" value="ECO:0007669"/>
    <property type="project" value="UniProtKB-KW"/>
</dbReference>
<protein>
    <recommendedName>
        <fullName evidence="7">KOW domain-containing protein</fullName>
    </recommendedName>
</protein>
<dbReference type="NCBIfam" id="TIGR01079">
    <property type="entry name" value="rplX_bact"/>
    <property type="match status" value="1"/>
</dbReference>
<dbReference type="InterPro" id="IPR005825">
    <property type="entry name" value="Ribosomal_uL24_CS"/>
</dbReference>
<accession>F4Q4B9</accession>
<dbReference type="InterPro" id="IPR008991">
    <property type="entry name" value="Translation_prot_SH3-like_sf"/>
</dbReference>
<dbReference type="OMA" id="DFEWRFT"/>
<dbReference type="InterPro" id="IPR005824">
    <property type="entry name" value="KOW"/>
</dbReference>
<dbReference type="EMBL" id="GL883021">
    <property type="protein sequence ID" value="EGG16981.1"/>
    <property type="molecule type" value="Genomic_DNA"/>
</dbReference>
<evidence type="ECO:0000256" key="4">
    <source>
        <dbReference type="ARBA" id="ARBA00022980"/>
    </source>
</evidence>
<dbReference type="InterPro" id="IPR003256">
    <property type="entry name" value="Ribosomal_uL24"/>
</dbReference>